<evidence type="ECO:0000259" key="1">
    <source>
        <dbReference type="PROSITE" id="PS50181"/>
    </source>
</evidence>
<dbReference type="Pfam" id="PF00646">
    <property type="entry name" value="F-box"/>
    <property type="match status" value="1"/>
</dbReference>
<organism evidence="2 3">
    <name type="scientific">Aspergillus keveii</name>
    <dbReference type="NCBI Taxonomy" id="714993"/>
    <lineage>
        <taxon>Eukaryota</taxon>
        <taxon>Fungi</taxon>
        <taxon>Dikarya</taxon>
        <taxon>Ascomycota</taxon>
        <taxon>Pezizomycotina</taxon>
        <taxon>Eurotiomycetes</taxon>
        <taxon>Eurotiomycetidae</taxon>
        <taxon>Eurotiales</taxon>
        <taxon>Aspergillaceae</taxon>
        <taxon>Aspergillus</taxon>
        <taxon>Aspergillus subgen. Nidulantes</taxon>
    </lineage>
</organism>
<evidence type="ECO:0000313" key="2">
    <source>
        <dbReference type="EMBL" id="KAL2789205.1"/>
    </source>
</evidence>
<proteinExistence type="predicted"/>
<comment type="caution">
    <text evidence="2">The sequence shown here is derived from an EMBL/GenBank/DDBJ whole genome shotgun (WGS) entry which is preliminary data.</text>
</comment>
<dbReference type="PROSITE" id="PS50181">
    <property type="entry name" value="FBOX"/>
    <property type="match status" value="1"/>
</dbReference>
<reference evidence="2 3" key="1">
    <citation type="submission" date="2024-07" db="EMBL/GenBank/DDBJ databases">
        <title>Section-level genome sequencing and comparative genomics of Aspergillus sections Usti and Cavernicolus.</title>
        <authorList>
            <consortium name="Lawrence Berkeley National Laboratory"/>
            <person name="Nybo J.L."/>
            <person name="Vesth T.C."/>
            <person name="Theobald S."/>
            <person name="Frisvad J.C."/>
            <person name="Larsen T.O."/>
            <person name="Kjaerboelling I."/>
            <person name="Rothschild-Mancinelli K."/>
            <person name="Lyhne E.K."/>
            <person name="Kogle M.E."/>
            <person name="Barry K."/>
            <person name="Clum A."/>
            <person name="Na H."/>
            <person name="Ledsgaard L."/>
            <person name="Lin J."/>
            <person name="Lipzen A."/>
            <person name="Kuo A."/>
            <person name="Riley R."/>
            <person name="Mondo S."/>
            <person name="Labutti K."/>
            <person name="Haridas S."/>
            <person name="Pangalinan J."/>
            <person name="Salamov A.A."/>
            <person name="Simmons B.A."/>
            <person name="Magnuson J.K."/>
            <person name="Chen J."/>
            <person name="Drula E."/>
            <person name="Henrissat B."/>
            <person name="Wiebenga A."/>
            <person name="Lubbers R.J."/>
            <person name="Gomes A.C."/>
            <person name="Makela M.R."/>
            <person name="Stajich J."/>
            <person name="Grigoriev I.V."/>
            <person name="Mortensen U.H."/>
            <person name="De Vries R.P."/>
            <person name="Baker S.E."/>
            <person name="Andersen M.R."/>
        </authorList>
    </citation>
    <scope>NUCLEOTIDE SEQUENCE [LARGE SCALE GENOMIC DNA]</scope>
    <source>
        <strain evidence="2 3">CBS 209.92</strain>
    </source>
</reference>
<feature type="domain" description="F-box" evidence="1">
    <location>
        <begin position="51"/>
        <end position="97"/>
    </location>
</feature>
<evidence type="ECO:0000313" key="3">
    <source>
        <dbReference type="Proteomes" id="UP001610563"/>
    </source>
</evidence>
<dbReference type="SUPFAM" id="SSF81383">
    <property type="entry name" value="F-box domain"/>
    <property type="match status" value="1"/>
</dbReference>
<dbReference type="InterPro" id="IPR036047">
    <property type="entry name" value="F-box-like_dom_sf"/>
</dbReference>
<protein>
    <recommendedName>
        <fullName evidence="1">F-box domain-containing protein</fullName>
    </recommendedName>
</protein>
<sequence length="289" mass="32544">MTSGVAYRCPKLGRHALSLSQFHLHVDDPIATANLYKAPPSKRSRGRPRPVGQLKRLPLELLHETLLNLDYISLNNLRLVNRTARGIVESLPAYALLRTHALDTLRVMDAANCSSYIAIGDLFEEFCHPWCRTCPGREFAPLLYLPTMTRSCFKYNTVRDEYQPGLVTGICATYALSRRDMNNKAHPLPVIRTIPNYTPWFPRLIADIGQAEELAVRVHGSLEAAERISRKKEERDRKAYEAAELCVRSSTTVSTSKSPNSSSLAEGRILSTIKLAFVRAIFDYCLILQ</sequence>
<name>A0ABR4G106_9EURO</name>
<keyword evidence="3" id="KW-1185">Reference proteome</keyword>
<accession>A0ABR4G106</accession>
<gene>
    <name evidence="2" type="ORF">BJX66DRAFT_339486</name>
</gene>
<dbReference type="InterPro" id="IPR001810">
    <property type="entry name" value="F-box_dom"/>
</dbReference>
<dbReference type="EMBL" id="JBFTWV010000067">
    <property type="protein sequence ID" value="KAL2789205.1"/>
    <property type="molecule type" value="Genomic_DNA"/>
</dbReference>
<dbReference type="Proteomes" id="UP001610563">
    <property type="component" value="Unassembled WGS sequence"/>
</dbReference>